<dbReference type="AlphaFoldDB" id="A0A8S4RIY0"/>
<protein>
    <submittedName>
        <fullName evidence="2">Jg8026 protein</fullName>
    </submittedName>
</protein>
<proteinExistence type="predicted"/>
<evidence type="ECO:0000313" key="3">
    <source>
        <dbReference type="Proteomes" id="UP000838756"/>
    </source>
</evidence>
<accession>A0A8S4RIY0</accession>
<dbReference type="OrthoDB" id="5419617at2759"/>
<sequence length="83" mass="9201">MLQCNGVAEQRAAHLGSSATFHEALGNLGGLLSFWSEHGWLEWSSREPHQWPRTTNGSRPTKYGKDPGTGEEDLLNCTAYVTR</sequence>
<evidence type="ECO:0000256" key="1">
    <source>
        <dbReference type="SAM" id="MobiDB-lite"/>
    </source>
</evidence>
<organism evidence="2 3">
    <name type="scientific">Pararge aegeria aegeria</name>
    <dbReference type="NCBI Taxonomy" id="348720"/>
    <lineage>
        <taxon>Eukaryota</taxon>
        <taxon>Metazoa</taxon>
        <taxon>Ecdysozoa</taxon>
        <taxon>Arthropoda</taxon>
        <taxon>Hexapoda</taxon>
        <taxon>Insecta</taxon>
        <taxon>Pterygota</taxon>
        <taxon>Neoptera</taxon>
        <taxon>Endopterygota</taxon>
        <taxon>Lepidoptera</taxon>
        <taxon>Glossata</taxon>
        <taxon>Ditrysia</taxon>
        <taxon>Papilionoidea</taxon>
        <taxon>Nymphalidae</taxon>
        <taxon>Satyrinae</taxon>
        <taxon>Satyrini</taxon>
        <taxon>Parargina</taxon>
        <taxon>Pararge</taxon>
    </lineage>
</organism>
<feature type="region of interest" description="Disordered" evidence="1">
    <location>
        <begin position="46"/>
        <end position="70"/>
    </location>
</feature>
<comment type="caution">
    <text evidence="2">The sequence shown here is derived from an EMBL/GenBank/DDBJ whole genome shotgun (WGS) entry which is preliminary data.</text>
</comment>
<keyword evidence="3" id="KW-1185">Reference proteome</keyword>
<gene>
    <name evidence="2" type="primary">jg8026</name>
    <name evidence="2" type="ORF">PAEG_LOCUS13914</name>
</gene>
<evidence type="ECO:0000313" key="2">
    <source>
        <dbReference type="EMBL" id="CAH2236544.1"/>
    </source>
</evidence>
<reference evidence="2" key="1">
    <citation type="submission" date="2022-03" db="EMBL/GenBank/DDBJ databases">
        <authorList>
            <person name="Lindestad O."/>
        </authorList>
    </citation>
    <scope>NUCLEOTIDE SEQUENCE</scope>
</reference>
<dbReference type="Proteomes" id="UP000838756">
    <property type="component" value="Unassembled WGS sequence"/>
</dbReference>
<dbReference type="EMBL" id="CAKXAJ010025209">
    <property type="protein sequence ID" value="CAH2236544.1"/>
    <property type="molecule type" value="Genomic_DNA"/>
</dbReference>
<name>A0A8S4RIY0_9NEOP</name>